<evidence type="ECO:0000256" key="6">
    <source>
        <dbReference type="ARBA" id="ARBA00022989"/>
    </source>
</evidence>
<dbReference type="GO" id="GO:0055085">
    <property type="term" value="P:transmembrane transport"/>
    <property type="evidence" value="ECO:0007669"/>
    <property type="project" value="InterPro"/>
</dbReference>
<evidence type="ECO:0000313" key="11">
    <source>
        <dbReference type="EMBL" id="AFZ81314.1"/>
    </source>
</evidence>
<dbReference type="InterPro" id="IPR023395">
    <property type="entry name" value="MCP_dom_sf"/>
</dbReference>
<dbReference type="OrthoDB" id="428293at2759"/>
<dbReference type="PANTHER" id="PTHR45683">
    <property type="entry name" value="MITOCHONDRIAL NICOTINAMIDE ADENINE DINUCLEOTIDE TRANSPORTER 1-RELATED-RELATED"/>
    <property type="match status" value="1"/>
</dbReference>
<dbReference type="eggNOG" id="KOG0764">
    <property type="taxonomic scope" value="Eukaryota"/>
</dbReference>
<dbReference type="VEuPathDB" id="PiroplasmaDB:BEWA_007230"/>
<keyword evidence="3 9" id="KW-0813">Transport</keyword>
<evidence type="ECO:0000256" key="4">
    <source>
        <dbReference type="ARBA" id="ARBA00022692"/>
    </source>
</evidence>
<evidence type="ECO:0000256" key="9">
    <source>
        <dbReference type="RuleBase" id="RU000488"/>
    </source>
</evidence>
<dbReference type="Gene3D" id="1.50.40.10">
    <property type="entry name" value="Mitochondrial carrier domain"/>
    <property type="match status" value="2"/>
</dbReference>
<keyword evidence="5" id="KW-0677">Repeat</keyword>
<evidence type="ECO:0000256" key="8">
    <source>
        <dbReference type="PROSITE-ProRule" id="PRU00282"/>
    </source>
</evidence>
<dbReference type="Pfam" id="PF00153">
    <property type="entry name" value="Mito_carr"/>
    <property type="match status" value="3"/>
</dbReference>
<dbReference type="STRING" id="1537102.L0B2G8"/>
<accession>L0B2G8</accession>
<dbReference type="InterPro" id="IPR044712">
    <property type="entry name" value="SLC25A32-like"/>
</dbReference>
<evidence type="ECO:0000256" key="1">
    <source>
        <dbReference type="ARBA" id="ARBA00004141"/>
    </source>
</evidence>
<gene>
    <name evidence="11" type="ORF">BEWA_007230</name>
</gene>
<evidence type="ECO:0000313" key="12">
    <source>
        <dbReference type="Proteomes" id="UP000031512"/>
    </source>
</evidence>
<evidence type="ECO:0000256" key="10">
    <source>
        <dbReference type="SAM" id="MobiDB-lite"/>
    </source>
</evidence>
<reference evidence="11 12" key="1">
    <citation type="journal article" date="2012" name="BMC Genomics">
        <title>Comparative genomic analysis and phylogenetic position of Theileria equi.</title>
        <authorList>
            <person name="Kappmeyer L.S."/>
            <person name="Thiagarajan M."/>
            <person name="Herndon D.R."/>
            <person name="Ramsay J.D."/>
            <person name="Caler E."/>
            <person name="Djikeng A."/>
            <person name="Gillespie J.J."/>
            <person name="Lau A.O."/>
            <person name="Roalson E.H."/>
            <person name="Silva J.C."/>
            <person name="Silva M.G."/>
            <person name="Suarez C.E."/>
            <person name="Ueti M.W."/>
            <person name="Nene V.M."/>
            <person name="Mealey R.H."/>
            <person name="Knowles D.P."/>
            <person name="Brayton K.A."/>
        </authorList>
    </citation>
    <scope>NUCLEOTIDE SEQUENCE [LARGE SCALE GENOMIC DNA]</scope>
    <source>
        <strain evidence="11 12">WA</strain>
    </source>
</reference>
<dbReference type="InterPro" id="IPR018108">
    <property type="entry name" value="MCP_transmembrane"/>
</dbReference>
<dbReference type="SUPFAM" id="SSF103506">
    <property type="entry name" value="Mitochondrial carrier"/>
    <property type="match status" value="1"/>
</dbReference>
<evidence type="ECO:0000256" key="5">
    <source>
        <dbReference type="ARBA" id="ARBA00022737"/>
    </source>
</evidence>
<dbReference type="PROSITE" id="PS50920">
    <property type="entry name" value="SOLCAR"/>
    <property type="match status" value="2"/>
</dbReference>
<dbReference type="RefSeq" id="XP_004830980.1">
    <property type="nucleotide sequence ID" value="XM_004830923.1"/>
</dbReference>
<organism evidence="11 12">
    <name type="scientific">Theileria equi strain WA</name>
    <dbReference type="NCBI Taxonomy" id="1537102"/>
    <lineage>
        <taxon>Eukaryota</taxon>
        <taxon>Sar</taxon>
        <taxon>Alveolata</taxon>
        <taxon>Apicomplexa</taxon>
        <taxon>Aconoidasida</taxon>
        <taxon>Piroplasmida</taxon>
        <taxon>Theileriidae</taxon>
        <taxon>Theileria</taxon>
    </lineage>
</organism>
<dbReference type="KEGG" id="beq:BEWA_007230"/>
<dbReference type="Proteomes" id="UP000031512">
    <property type="component" value="Chromosome 3"/>
</dbReference>
<dbReference type="GeneID" id="15805773"/>
<evidence type="ECO:0000256" key="2">
    <source>
        <dbReference type="ARBA" id="ARBA00006375"/>
    </source>
</evidence>
<comment type="subcellular location">
    <subcellularLocation>
        <location evidence="1">Membrane</location>
        <topology evidence="1">Multi-pass membrane protein</topology>
    </subcellularLocation>
</comment>
<dbReference type="GO" id="GO:0016020">
    <property type="term" value="C:membrane"/>
    <property type="evidence" value="ECO:0007669"/>
    <property type="project" value="UniProtKB-SubCell"/>
</dbReference>
<keyword evidence="6" id="KW-1133">Transmembrane helix</keyword>
<dbReference type="EMBL" id="CP001670">
    <property type="protein sequence ID" value="AFZ81314.1"/>
    <property type="molecule type" value="Genomic_DNA"/>
</dbReference>
<feature type="repeat" description="Solcar" evidence="8">
    <location>
        <begin position="29"/>
        <end position="119"/>
    </location>
</feature>
<keyword evidence="12" id="KW-1185">Reference proteome</keyword>
<evidence type="ECO:0000256" key="3">
    <source>
        <dbReference type="ARBA" id="ARBA00022448"/>
    </source>
</evidence>
<dbReference type="AlphaFoldDB" id="L0B2G8"/>
<proteinExistence type="inferred from homology"/>
<feature type="repeat" description="Solcar" evidence="8">
    <location>
        <begin position="126"/>
        <end position="217"/>
    </location>
</feature>
<evidence type="ECO:0000256" key="7">
    <source>
        <dbReference type="ARBA" id="ARBA00023136"/>
    </source>
</evidence>
<feature type="region of interest" description="Disordered" evidence="10">
    <location>
        <begin position="1"/>
        <end position="23"/>
    </location>
</feature>
<keyword evidence="7 8" id="KW-0472">Membrane</keyword>
<sequence>MDERDRILDPSSDKNRKLSKHETIEGLKKRPEITAISNAIAAGLTNAIIQPMAVLRTRIQSMNIYDHGIKSRQNLIVSILKSCKKDGILSLYKGSLCSVYTSAFGWLAFRFIYDKAGHLQVFKDHDDTKHNLIRGGASSFITSLMLHPLWNAKLAIELQSSQTKIDGWPQYRGAFHYLFYTYKAGGLRAIFTGLPVSLSSVSHHTLLIVIYERLSKCNWSSQPLLAPFESFQPFFNGMASRIVPTALCYPLYVSRTMQQCHGTEITKSSISRIMFWNAHKNKVKGMYAGFQVQIVRSMLSGGIMFALYEGILTNIGRIVYLYNN</sequence>
<keyword evidence="4 8" id="KW-0812">Transmembrane</keyword>
<name>L0B2G8_THEEQ</name>
<dbReference type="GO" id="GO:0006862">
    <property type="term" value="P:nucleotide transport"/>
    <property type="evidence" value="ECO:0007669"/>
    <property type="project" value="InterPro"/>
</dbReference>
<comment type="similarity">
    <text evidence="2 9">Belongs to the mitochondrial carrier (TC 2.A.29) family.</text>
</comment>
<protein>
    <submittedName>
        <fullName evidence="11">Mitochondrial carrier protein domain-containing protein</fullName>
    </submittedName>
</protein>